<comment type="subcellular location">
    <subcellularLocation>
        <location evidence="3">Nucleus</location>
    </subcellularLocation>
</comment>
<keyword evidence="1 3" id="KW-0238">DNA-binding</keyword>
<accession>A0A8X7WZE5</accession>
<evidence type="ECO:0000256" key="3">
    <source>
        <dbReference type="PROSITE-ProRule" id="PRU00320"/>
    </source>
</evidence>
<dbReference type="EMBL" id="JAATIS010007298">
    <property type="protein sequence ID" value="KAG2458331.1"/>
    <property type="molecule type" value="Genomic_DNA"/>
</dbReference>
<dbReference type="PANTHER" id="PTHR19303:SF73">
    <property type="entry name" value="PROTEIN PDC2"/>
    <property type="match status" value="1"/>
</dbReference>
<sequence>MAIGKRKLKTLSIAENVTVIRAVKKGDKKKAEIAKQFGIPTSTLSTFLKEKEKILKLYSEKSCGHQKRMSECEYPVIEQCVLKWFVQPRNRNIPIDGKLLQAKGEEFAKELGHSEFKASNDLEENVFQSIGEIEEIVERDASAHRRQTKLTDFFL</sequence>
<dbReference type="Proteomes" id="UP000886611">
    <property type="component" value="Unassembled WGS sequence"/>
</dbReference>
<feature type="non-terminal residue" evidence="5">
    <location>
        <position position="155"/>
    </location>
</feature>
<dbReference type="PROSITE" id="PS50960">
    <property type="entry name" value="HTH_PSQ"/>
    <property type="match status" value="1"/>
</dbReference>
<feature type="domain" description="HTH psq-type" evidence="4">
    <location>
        <begin position="1"/>
        <end position="54"/>
    </location>
</feature>
<dbReference type="InterPro" id="IPR050863">
    <property type="entry name" value="CenT-Element_Derived"/>
</dbReference>
<dbReference type="Gene3D" id="1.10.10.60">
    <property type="entry name" value="Homeodomain-like"/>
    <property type="match status" value="2"/>
</dbReference>
<gene>
    <name evidence="5" type="primary">Tigd4_0</name>
    <name evidence="5" type="ORF">GTO96_0017757</name>
</gene>
<evidence type="ECO:0000259" key="4">
    <source>
        <dbReference type="PROSITE" id="PS50960"/>
    </source>
</evidence>
<dbReference type="InterPro" id="IPR007889">
    <property type="entry name" value="HTH_Psq"/>
</dbReference>
<evidence type="ECO:0000256" key="2">
    <source>
        <dbReference type="ARBA" id="ARBA00023242"/>
    </source>
</evidence>
<evidence type="ECO:0000313" key="6">
    <source>
        <dbReference type="Proteomes" id="UP000886611"/>
    </source>
</evidence>
<keyword evidence="6" id="KW-1185">Reference proteome</keyword>
<name>A0A8X7WZE5_POLSE</name>
<keyword evidence="2 3" id="KW-0539">Nucleus</keyword>
<protein>
    <submittedName>
        <fullName evidence="5">TIGD4 protein</fullName>
    </submittedName>
</protein>
<organism evidence="5 6">
    <name type="scientific">Polypterus senegalus</name>
    <name type="common">Senegal bichir</name>
    <dbReference type="NCBI Taxonomy" id="55291"/>
    <lineage>
        <taxon>Eukaryota</taxon>
        <taxon>Metazoa</taxon>
        <taxon>Chordata</taxon>
        <taxon>Craniata</taxon>
        <taxon>Vertebrata</taxon>
        <taxon>Euteleostomi</taxon>
        <taxon>Actinopterygii</taxon>
        <taxon>Polypteriformes</taxon>
        <taxon>Polypteridae</taxon>
        <taxon>Polypterus</taxon>
    </lineage>
</organism>
<dbReference type="InterPro" id="IPR009057">
    <property type="entry name" value="Homeodomain-like_sf"/>
</dbReference>
<dbReference type="InterPro" id="IPR006600">
    <property type="entry name" value="HTH_CenpB_DNA-bd_dom"/>
</dbReference>
<dbReference type="PANTHER" id="PTHR19303">
    <property type="entry name" value="TRANSPOSON"/>
    <property type="match status" value="1"/>
</dbReference>
<evidence type="ECO:0000313" key="5">
    <source>
        <dbReference type="EMBL" id="KAG2458331.1"/>
    </source>
</evidence>
<feature type="DNA-binding region" description="H-T-H motif" evidence="3">
    <location>
        <begin position="30"/>
        <end position="50"/>
    </location>
</feature>
<comment type="caution">
    <text evidence="5">The sequence shown here is derived from an EMBL/GenBank/DDBJ whole genome shotgun (WGS) entry which is preliminary data.</text>
</comment>
<reference evidence="5 6" key="1">
    <citation type="journal article" date="2021" name="Cell">
        <title>Tracing the genetic footprints of vertebrate landing in non-teleost ray-finned fishes.</title>
        <authorList>
            <person name="Bi X."/>
            <person name="Wang K."/>
            <person name="Yang L."/>
            <person name="Pan H."/>
            <person name="Jiang H."/>
            <person name="Wei Q."/>
            <person name="Fang M."/>
            <person name="Yu H."/>
            <person name="Zhu C."/>
            <person name="Cai Y."/>
            <person name="He Y."/>
            <person name="Gan X."/>
            <person name="Zeng H."/>
            <person name="Yu D."/>
            <person name="Zhu Y."/>
            <person name="Jiang H."/>
            <person name="Qiu Q."/>
            <person name="Yang H."/>
            <person name="Zhang Y.E."/>
            <person name="Wang W."/>
            <person name="Zhu M."/>
            <person name="He S."/>
            <person name="Zhang G."/>
        </authorList>
    </citation>
    <scope>NUCLEOTIDE SEQUENCE [LARGE SCALE GENOMIC DNA]</scope>
    <source>
        <strain evidence="5">Bchr_013</strain>
    </source>
</reference>
<dbReference type="GO" id="GO:0005634">
    <property type="term" value="C:nucleus"/>
    <property type="evidence" value="ECO:0007669"/>
    <property type="project" value="UniProtKB-SubCell"/>
</dbReference>
<proteinExistence type="predicted"/>
<dbReference type="Pfam" id="PF03221">
    <property type="entry name" value="HTH_Tnp_Tc5"/>
    <property type="match status" value="1"/>
</dbReference>
<evidence type="ECO:0000256" key="1">
    <source>
        <dbReference type="ARBA" id="ARBA00023125"/>
    </source>
</evidence>
<dbReference type="Pfam" id="PF04218">
    <property type="entry name" value="CENP-B_N"/>
    <property type="match status" value="1"/>
</dbReference>
<dbReference type="GO" id="GO:0003677">
    <property type="term" value="F:DNA binding"/>
    <property type="evidence" value="ECO:0007669"/>
    <property type="project" value="UniProtKB-UniRule"/>
</dbReference>
<dbReference type="SUPFAM" id="SSF46689">
    <property type="entry name" value="Homeodomain-like"/>
    <property type="match status" value="2"/>
</dbReference>
<feature type="non-terminal residue" evidence="5">
    <location>
        <position position="1"/>
    </location>
</feature>
<dbReference type="AlphaFoldDB" id="A0A8X7WZE5"/>